<keyword evidence="3" id="KW-1185">Reference proteome</keyword>
<dbReference type="InterPro" id="IPR034660">
    <property type="entry name" value="DinB/YfiT-like"/>
</dbReference>
<accession>A0A4S8RYV8</accession>
<sequence>MVHMGTWQIIYDFNTTPNSMKYTPKDGFPYYYELVQDKDLNQLFFSTDTFMFLQSIGKEKAAHRYAPNKWSIKQIVGHIADHERIKMFRAFQLSRKQEVQLWGYDQESLVNNSRFDELSLQQLINDLLHVRQASQSFIGTLSEHQLQLKGQAKHHTITLEDFLKSIIGHEAHHINIVKERYL</sequence>
<proteinExistence type="predicted"/>
<evidence type="ECO:0000313" key="3">
    <source>
        <dbReference type="Proteomes" id="UP000310406"/>
    </source>
</evidence>
<name>A0A4S8RYV8_9FLAO</name>
<dbReference type="AlphaFoldDB" id="A0A4S8RYV8"/>
<dbReference type="SUPFAM" id="SSF109854">
    <property type="entry name" value="DinB/YfiT-like putative metalloenzymes"/>
    <property type="match status" value="1"/>
</dbReference>
<dbReference type="Gene3D" id="1.20.120.450">
    <property type="entry name" value="dinb family like domain"/>
    <property type="match status" value="1"/>
</dbReference>
<evidence type="ECO:0000313" key="2">
    <source>
        <dbReference type="EMBL" id="THV59314.1"/>
    </source>
</evidence>
<organism evidence="2 3">
    <name type="scientific">Flagellimonas alvinocaridis</name>
    <dbReference type="NCBI Taxonomy" id="2530200"/>
    <lineage>
        <taxon>Bacteria</taxon>
        <taxon>Pseudomonadati</taxon>
        <taxon>Bacteroidota</taxon>
        <taxon>Flavobacteriia</taxon>
        <taxon>Flavobacteriales</taxon>
        <taxon>Flavobacteriaceae</taxon>
        <taxon>Flagellimonas</taxon>
    </lineage>
</organism>
<feature type="domain" description="DinB-like" evidence="1">
    <location>
        <begin position="49"/>
        <end position="176"/>
    </location>
</feature>
<evidence type="ECO:0000259" key="1">
    <source>
        <dbReference type="Pfam" id="PF12867"/>
    </source>
</evidence>
<dbReference type="EMBL" id="SNTZ01000004">
    <property type="protein sequence ID" value="THV59314.1"/>
    <property type="molecule type" value="Genomic_DNA"/>
</dbReference>
<gene>
    <name evidence="2" type="ORF">EZV76_10840</name>
</gene>
<dbReference type="Proteomes" id="UP000310406">
    <property type="component" value="Unassembled WGS sequence"/>
</dbReference>
<reference evidence="2 3" key="1">
    <citation type="submission" date="2019-03" db="EMBL/GenBank/DDBJ databases">
        <title>Muricauda SCR12 sp.nov, a marine bacterium isolated from Pacific Ocean:the Okinawa trough.</title>
        <authorList>
            <person name="Liu L."/>
        </authorList>
    </citation>
    <scope>NUCLEOTIDE SEQUENCE [LARGE SCALE GENOMIC DNA]</scope>
    <source>
        <strain evidence="2 3">SCR12</strain>
    </source>
</reference>
<comment type="caution">
    <text evidence="2">The sequence shown here is derived from an EMBL/GenBank/DDBJ whole genome shotgun (WGS) entry which is preliminary data.</text>
</comment>
<dbReference type="InterPro" id="IPR024775">
    <property type="entry name" value="DinB-like"/>
</dbReference>
<dbReference type="Pfam" id="PF12867">
    <property type="entry name" value="DinB_2"/>
    <property type="match status" value="1"/>
</dbReference>
<protein>
    <submittedName>
        <fullName evidence="2">DinB family protein</fullName>
    </submittedName>
</protein>